<gene>
    <name evidence="2 4" type="ORF">BDZ99DRAFT_571037</name>
</gene>
<dbReference type="AlphaFoldDB" id="A0A6A6YR16"/>
<dbReference type="PROSITE" id="PS50097">
    <property type="entry name" value="BTB"/>
    <property type="match status" value="1"/>
</dbReference>
<dbReference type="PANTHER" id="PTHR47843:SF2">
    <property type="entry name" value="BTB DOMAIN-CONTAINING PROTEIN"/>
    <property type="match status" value="1"/>
</dbReference>
<dbReference type="SMART" id="SM00225">
    <property type="entry name" value="BTB"/>
    <property type="match status" value="1"/>
</dbReference>
<accession>A0A6A6YR16</accession>
<reference evidence="2 4" key="1">
    <citation type="journal article" date="2020" name="Stud. Mycol.">
        <title>101 Dothideomycetes genomes: a test case for predicting lifestyles and emergence of pathogens.</title>
        <authorList>
            <person name="Haridas S."/>
            <person name="Albert R."/>
            <person name="Binder M."/>
            <person name="Bloem J."/>
            <person name="Labutti K."/>
            <person name="Salamov A."/>
            <person name="Andreopoulos B."/>
            <person name="Baker S."/>
            <person name="Barry K."/>
            <person name="Bills G."/>
            <person name="Bluhm B."/>
            <person name="Cannon C."/>
            <person name="Castanera R."/>
            <person name="Culley D."/>
            <person name="Daum C."/>
            <person name="Ezra D."/>
            <person name="Gonzalez J."/>
            <person name="Henrissat B."/>
            <person name="Kuo A."/>
            <person name="Liang C."/>
            <person name="Lipzen A."/>
            <person name="Lutzoni F."/>
            <person name="Magnuson J."/>
            <person name="Mondo S."/>
            <person name="Nolan M."/>
            <person name="Ohm R."/>
            <person name="Pangilinan J."/>
            <person name="Park H.-J."/>
            <person name="Ramirez L."/>
            <person name="Alfaro M."/>
            <person name="Sun H."/>
            <person name="Tritt A."/>
            <person name="Yoshinaga Y."/>
            <person name="Zwiers L.-H."/>
            <person name="Turgeon B."/>
            <person name="Goodwin S."/>
            <person name="Spatafora J."/>
            <person name="Crous P."/>
            <person name="Grigoriev I."/>
        </authorList>
    </citation>
    <scope>NUCLEOTIDE SEQUENCE</scope>
    <source>
        <strain evidence="2 4">CBS 304.34</strain>
    </source>
</reference>
<dbReference type="InterPro" id="IPR000210">
    <property type="entry name" value="BTB/POZ_dom"/>
</dbReference>
<dbReference type="Gene3D" id="3.30.710.10">
    <property type="entry name" value="Potassium Channel Kv1.1, Chain A"/>
    <property type="match status" value="1"/>
</dbReference>
<dbReference type="GeneID" id="54468947"/>
<keyword evidence="3" id="KW-1185">Reference proteome</keyword>
<evidence type="ECO:0000313" key="3">
    <source>
        <dbReference type="Proteomes" id="UP000504636"/>
    </source>
</evidence>
<sequence length="448" mass="51908">MASAPRPSGVIKRAALAKCKHAPQNRMRDSMSKTFGTEIVTVRAGPGAEPFHIHRNLIAHWSRYFHNAFKGGFREAEEKEITLDDVEPWLFKIVMEWLYTQRLVLENRKEAFVEVLKRRELNFSENKNDKVTPSAREYVEVTATDSGRESDEVTVMATVPEQDQVQTSEGTDEKRPFLCFKSPKDDIIRDSAIEHIKHVEVLLYRLTALEDEALEIFAELNWELLFLEEICMDIPYTILYSTRILKDLKRIRDLSHTELPDHIRVLLRDRATKLLQVWQSIPYLHAEYPNGEPGKGPDQLDSYSVLVDLYIFADKYDFPQLRYDIIDAIHVKNTISIHFVPDIHALVKAFDNLPSTSGLYRYLFETWACDWDGQHRKMGSASETIEELLPKPLVFEIMIRRSREMSLVHKTPKRTLLPGRYEYNICQYHDHPRKPSKEPGLNAAVGSA</sequence>
<dbReference type="EMBL" id="MU003700">
    <property type="protein sequence ID" value="KAF2810464.1"/>
    <property type="molecule type" value="Genomic_DNA"/>
</dbReference>
<reference evidence="4" key="2">
    <citation type="submission" date="2020-04" db="EMBL/GenBank/DDBJ databases">
        <authorList>
            <consortium name="NCBI Genome Project"/>
        </authorList>
    </citation>
    <scope>NUCLEOTIDE SEQUENCE</scope>
    <source>
        <strain evidence="4">CBS 304.34</strain>
    </source>
</reference>
<dbReference type="CDD" id="cd18186">
    <property type="entry name" value="BTB_POZ_ZBTB_KLHL-like"/>
    <property type="match status" value="1"/>
</dbReference>
<dbReference type="PANTHER" id="PTHR47843">
    <property type="entry name" value="BTB DOMAIN-CONTAINING PROTEIN-RELATED"/>
    <property type="match status" value="1"/>
</dbReference>
<dbReference type="InterPro" id="IPR011333">
    <property type="entry name" value="SKP1/BTB/POZ_sf"/>
</dbReference>
<feature type="domain" description="BTB" evidence="1">
    <location>
        <begin position="38"/>
        <end position="107"/>
    </location>
</feature>
<dbReference type="Pfam" id="PF00651">
    <property type="entry name" value="BTB"/>
    <property type="match status" value="1"/>
</dbReference>
<name>A0A6A6YR16_9PEZI</name>
<evidence type="ECO:0000313" key="4">
    <source>
        <dbReference type="RefSeq" id="XP_033577428.1"/>
    </source>
</evidence>
<dbReference type="Proteomes" id="UP000504636">
    <property type="component" value="Unplaced"/>
</dbReference>
<reference evidence="4" key="3">
    <citation type="submission" date="2025-04" db="UniProtKB">
        <authorList>
            <consortium name="RefSeq"/>
        </authorList>
    </citation>
    <scope>IDENTIFICATION</scope>
    <source>
        <strain evidence="4">CBS 304.34</strain>
    </source>
</reference>
<organism evidence="2">
    <name type="scientific">Mytilinidion resinicola</name>
    <dbReference type="NCBI Taxonomy" id="574789"/>
    <lineage>
        <taxon>Eukaryota</taxon>
        <taxon>Fungi</taxon>
        <taxon>Dikarya</taxon>
        <taxon>Ascomycota</taxon>
        <taxon>Pezizomycotina</taxon>
        <taxon>Dothideomycetes</taxon>
        <taxon>Pleosporomycetidae</taxon>
        <taxon>Mytilinidiales</taxon>
        <taxon>Mytilinidiaceae</taxon>
        <taxon>Mytilinidion</taxon>
    </lineage>
</organism>
<protein>
    <recommendedName>
        <fullName evidence="1">BTB domain-containing protein</fullName>
    </recommendedName>
</protein>
<dbReference type="RefSeq" id="XP_033577428.1">
    <property type="nucleotide sequence ID" value="XM_033728054.1"/>
</dbReference>
<evidence type="ECO:0000259" key="1">
    <source>
        <dbReference type="PROSITE" id="PS50097"/>
    </source>
</evidence>
<dbReference type="OrthoDB" id="194443at2759"/>
<evidence type="ECO:0000313" key="2">
    <source>
        <dbReference type="EMBL" id="KAF2810464.1"/>
    </source>
</evidence>
<proteinExistence type="predicted"/>
<dbReference type="SUPFAM" id="SSF54695">
    <property type="entry name" value="POZ domain"/>
    <property type="match status" value="1"/>
</dbReference>